<proteinExistence type="predicted"/>
<dbReference type="RefSeq" id="XP_033791070.1">
    <property type="nucleotide sequence ID" value="XM_033935179.1"/>
</dbReference>
<dbReference type="GO" id="GO:0045087">
    <property type="term" value="P:innate immune response"/>
    <property type="evidence" value="ECO:0007669"/>
    <property type="project" value="InterPro"/>
</dbReference>
<dbReference type="SUPFAM" id="SSF81296">
    <property type="entry name" value="E set domains"/>
    <property type="match status" value="1"/>
</dbReference>
<sequence>MELWYSICDNVNKHSLSVSIDPCIFSRGAKYNFSASWIPRYDLINMRATVDIWFESLKVSGNVYFFCTGTDDAYEFCGTLKGETINITKEHRFTKIKYQPGTYTVSLQAMTVEQQEETVLLCINATLILKN</sequence>
<dbReference type="GO" id="GO:0035662">
    <property type="term" value="F:Toll-like receptor 4 binding"/>
    <property type="evidence" value="ECO:0007669"/>
    <property type="project" value="InterPro"/>
</dbReference>
<dbReference type="GO" id="GO:0046696">
    <property type="term" value="C:lipopolysaccharide receptor complex"/>
    <property type="evidence" value="ECO:0007669"/>
    <property type="project" value="TreeGrafter"/>
</dbReference>
<dbReference type="FunCoup" id="A0A6P8Q6V6">
    <property type="interactions" value="157"/>
</dbReference>
<dbReference type="GO" id="GO:0034142">
    <property type="term" value="P:toll-like receptor 4 signaling pathway"/>
    <property type="evidence" value="ECO:0007669"/>
    <property type="project" value="TreeGrafter"/>
</dbReference>
<organism evidence="2 3">
    <name type="scientific">Geotrypetes seraphini</name>
    <name type="common">Gaboon caecilian</name>
    <name type="synonym">Caecilia seraphini</name>
    <dbReference type="NCBI Taxonomy" id="260995"/>
    <lineage>
        <taxon>Eukaryota</taxon>
        <taxon>Metazoa</taxon>
        <taxon>Chordata</taxon>
        <taxon>Craniata</taxon>
        <taxon>Vertebrata</taxon>
        <taxon>Euteleostomi</taxon>
        <taxon>Amphibia</taxon>
        <taxon>Gymnophiona</taxon>
        <taxon>Geotrypetes</taxon>
    </lineage>
</organism>
<gene>
    <name evidence="3" type="primary">LY96</name>
</gene>
<dbReference type="Proteomes" id="UP000515159">
    <property type="component" value="Chromosome 2"/>
</dbReference>
<keyword evidence="2" id="KW-1185">Reference proteome</keyword>
<name>A0A6P8Q6V6_GEOSA</name>
<dbReference type="PANTHER" id="PTHR15218">
    <property type="entry name" value="MD-1, MD-2 - RELATED"/>
    <property type="match status" value="1"/>
</dbReference>
<dbReference type="InParanoid" id="A0A6P8Q6V6"/>
<dbReference type="Gene3D" id="2.60.40.770">
    <property type="match status" value="1"/>
</dbReference>
<dbReference type="Pfam" id="PF02221">
    <property type="entry name" value="E1_DerP2_DerF2"/>
    <property type="match status" value="1"/>
</dbReference>
<evidence type="ECO:0000259" key="1">
    <source>
        <dbReference type="SMART" id="SM00737"/>
    </source>
</evidence>
<dbReference type="OrthoDB" id="9907947at2759"/>
<dbReference type="PANTHER" id="PTHR15218:SF0">
    <property type="entry name" value="LYMPHOCYTE ANTIGEN 96"/>
    <property type="match status" value="1"/>
</dbReference>
<reference evidence="3" key="1">
    <citation type="submission" date="2025-08" db="UniProtKB">
        <authorList>
            <consortium name="RefSeq"/>
        </authorList>
    </citation>
    <scope>IDENTIFICATION</scope>
</reference>
<dbReference type="InterPro" id="IPR014756">
    <property type="entry name" value="Ig_E-set"/>
</dbReference>
<dbReference type="GO" id="GO:0032497">
    <property type="term" value="P:detection of lipopolysaccharide"/>
    <property type="evidence" value="ECO:0007669"/>
    <property type="project" value="TreeGrafter"/>
</dbReference>
<feature type="domain" description="MD-2-related lipid-recognition" evidence="1">
    <location>
        <begin position="5"/>
        <end position="127"/>
    </location>
</feature>
<dbReference type="GO" id="GO:0001875">
    <property type="term" value="F:lipopolysaccharide immune receptor activity"/>
    <property type="evidence" value="ECO:0007669"/>
    <property type="project" value="TreeGrafter"/>
</dbReference>
<dbReference type="GeneID" id="117355976"/>
<accession>A0A6P8Q6V6</accession>
<dbReference type="InterPro" id="IPR003172">
    <property type="entry name" value="ML_dom"/>
</dbReference>
<dbReference type="GO" id="GO:0031666">
    <property type="term" value="P:positive regulation of lipopolysaccharide-mediated signaling pathway"/>
    <property type="evidence" value="ECO:0007669"/>
    <property type="project" value="TreeGrafter"/>
</dbReference>
<dbReference type="InterPro" id="IPR039217">
    <property type="entry name" value="LY96"/>
</dbReference>
<dbReference type="CTD" id="23643"/>
<protein>
    <submittedName>
        <fullName evidence="3">Lymphocyte antigen 96</fullName>
    </submittedName>
</protein>
<dbReference type="KEGG" id="gsh:117355976"/>
<evidence type="ECO:0000313" key="2">
    <source>
        <dbReference type="Proteomes" id="UP000515159"/>
    </source>
</evidence>
<dbReference type="SMART" id="SM00737">
    <property type="entry name" value="ML"/>
    <property type="match status" value="1"/>
</dbReference>
<dbReference type="AlphaFoldDB" id="A0A6P8Q6V6"/>
<dbReference type="GO" id="GO:0001530">
    <property type="term" value="F:lipopolysaccharide binding"/>
    <property type="evidence" value="ECO:0007669"/>
    <property type="project" value="InterPro"/>
</dbReference>
<evidence type="ECO:0000313" key="3">
    <source>
        <dbReference type="RefSeq" id="XP_033791070.1"/>
    </source>
</evidence>